<dbReference type="EMBL" id="AQFT01000041">
    <property type="protein sequence ID" value="EMZ33053.1"/>
    <property type="molecule type" value="Genomic_DNA"/>
</dbReference>
<evidence type="ECO:0000256" key="1">
    <source>
        <dbReference type="ARBA" id="ARBA00000085"/>
    </source>
</evidence>
<dbReference type="EC" id="2.7.13.3" evidence="2"/>
<evidence type="ECO:0000313" key="10">
    <source>
        <dbReference type="EMBL" id="EMZ33053.1"/>
    </source>
</evidence>
<keyword evidence="11" id="KW-1185">Reference proteome</keyword>
<dbReference type="HOGENOM" id="CLU_000445_89_1_9"/>
<dbReference type="AlphaFoldDB" id="N2B2W0"/>
<evidence type="ECO:0000313" key="11">
    <source>
        <dbReference type="Proteomes" id="UP000012589"/>
    </source>
</evidence>
<dbReference type="PATRIC" id="fig|1235802.3.peg.1566"/>
<name>N2B2W0_9FIRM</name>
<reference evidence="10 11" key="1">
    <citation type="journal article" date="2014" name="Genome Announc.">
        <title>Draft genome sequences of the altered schaedler flora, a defined bacterial community from gnotobiotic mice.</title>
        <authorList>
            <person name="Wannemuehler M.J."/>
            <person name="Overstreet A.M."/>
            <person name="Ward D.V."/>
            <person name="Phillips G.J."/>
        </authorList>
    </citation>
    <scope>NUCLEOTIDE SEQUENCE [LARGE SCALE GENOMIC DNA]</scope>
    <source>
        <strain evidence="10 11">ASF492</strain>
    </source>
</reference>
<dbReference type="SMART" id="SM00387">
    <property type="entry name" value="HATPase_c"/>
    <property type="match status" value="1"/>
</dbReference>
<evidence type="ECO:0000256" key="7">
    <source>
        <dbReference type="ARBA" id="ARBA00022840"/>
    </source>
</evidence>
<dbReference type="InterPro" id="IPR036890">
    <property type="entry name" value="HATPase_C_sf"/>
</dbReference>
<keyword evidence="5" id="KW-0547">Nucleotide-binding</keyword>
<dbReference type="GO" id="GO:0004673">
    <property type="term" value="F:protein histidine kinase activity"/>
    <property type="evidence" value="ECO:0007669"/>
    <property type="project" value="UniProtKB-EC"/>
</dbReference>
<keyword evidence="4" id="KW-0808">Transferase</keyword>
<comment type="caution">
    <text evidence="10">The sequence shown here is derived from an EMBL/GenBank/DDBJ whole genome shotgun (WGS) entry which is preliminary data.</text>
</comment>
<evidence type="ECO:0000256" key="8">
    <source>
        <dbReference type="ARBA" id="ARBA00023012"/>
    </source>
</evidence>
<dbReference type="PANTHER" id="PTHR43065">
    <property type="entry name" value="SENSOR HISTIDINE KINASE"/>
    <property type="match status" value="1"/>
</dbReference>
<keyword evidence="8" id="KW-0902">Two-component regulatory system</keyword>
<comment type="catalytic activity">
    <reaction evidence="1">
        <text>ATP + protein L-histidine = ADP + protein N-phospho-L-histidine.</text>
        <dbReference type="EC" id="2.7.13.3"/>
    </reaction>
</comment>
<dbReference type="PANTHER" id="PTHR43065:SF10">
    <property type="entry name" value="PEROXIDE STRESS-ACTIVATED HISTIDINE KINASE MAK3"/>
    <property type="match status" value="1"/>
</dbReference>
<dbReference type="InterPro" id="IPR003594">
    <property type="entry name" value="HATPase_dom"/>
</dbReference>
<dbReference type="InterPro" id="IPR004358">
    <property type="entry name" value="Sig_transdc_His_kin-like_C"/>
</dbReference>
<dbReference type="InterPro" id="IPR005467">
    <property type="entry name" value="His_kinase_dom"/>
</dbReference>
<dbReference type="PROSITE" id="PS50109">
    <property type="entry name" value="HIS_KIN"/>
    <property type="match status" value="1"/>
</dbReference>
<dbReference type="SUPFAM" id="SSF55874">
    <property type="entry name" value="ATPase domain of HSP90 chaperone/DNA topoisomerase II/histidine kinase"/>
    <property type="match status" value="1"/>
</dbReference>
<evidence type="ECO:0000256" key="4">
    <source>
        <dbReference type="ARBA" id="ARBA00022679"/>
    </source>
</evidence>
<dbReference type="STRING" id="1235802.C823_01471"/>
<dbReference type="PRINTS" id="PR00344">
    <property type="entry name" value="BCTRLSENSOR"/>
</dbReference>
<feature type="domain" description="Histidine kinase" evidence="9">
    <location>
        <begin position="8"/>
        <end position="210"/>
    </location>
</feature>
<evidence type="ECO:0000259" key="9">
    <source>
        <dbReference type="PROSITE" id="PS50109"/>
    </source>
</evidence>
<accession>N2B2W0</accession>
<protein>
    <recommendedName>
        <fullName evidence="2">histidine kinase</fullName>
        <ecNumber evidence="2">2.7.13.3</ecNumber>
    </recommendedName>
</protein>
<dbReference type="OrthoDB" id="9813151at2"/>
<proteinExistence type="predicted"/>
<dbReference type="eggNOG" id="COG5000">
    <property type="taxonomic scope" value="Bacteria"/>
</dbReference>
<gene>
    <name evidence="10" type="ORF">C823_01471</name>
</gene>
<dbReference type="Pfam" id="PF02518">
    <property type="entry name" value="HATPase_c"/>
    <property type="match status" value="1"/>
</dbReference>
<keyword evidence="3" id="KW-0597">Phosphoprotein</keyword>
<dbReference type="GO" id="GO:0000160">
    <property type="term" value="P:phosphorelay signal transduction system"/>
    <property type="evidence" value="ECO:0007669"/>
    <property type="project" value="UniProtKB-KW"/>
</dbReference>
<keyword evidence="6" id="KW-0418">Kinase</keyword>
<evidence type="ECO:0000256" key="3">
    <source>
        <dbReference type="ARBA" id="ARBA00022553"/>
    </source>
</evidence>
<keyword evidence="7" id="KW-0067">ATP-binding</keyword>
<evidence type="ECO:0000256" key="6">
    <source>
        <dbReference type="ARBA" id="ARBA00022777"/>
    </source>
</evidence>
<dbReference type="Proteomes" id="UP000012589">
    <property type="component" value="Unassembled WGS sequence"/>
</dbReference>
<organism evidence="10 11">
    <name type="scientific">Eubacterium plexicaudatum ASF492</name>
    <dbReference type="NCBI Taxonomy" id="1235802"/>
    <lineage>
        <taxon>Bacteria</taxon>
        <taxon>Bacillati</taxon>
        <taxon>Bacillota</taxon>
        <taxon>Clostridia</taxon>
        <taxon>Eubacteriales</taxon>
        <taxon>Eubacteriaceae</taxon>
        <taxon>Eubacterium</taxon>
    </lineage>
</organism>
<sequence>MNALDYQHVFHEIKNTVTLINSSAQLLNTKCPQLNTEPYWDNMKHEITYLKNMVLEISQAGSAEQLQNQIFDVNTLLKDICRFMKDAYPDMEWNLQLSERLPSVYADNIKLKQAILNLLKNSAETDSEYVTIETLNNDDNIKVIITDGGGGIPVNMEDKVFDLFTTSKEQGTGLGLAIARQIIEFHSGSLLLDNRPGEGCTFTITLPASNG</sequence>
<dbReference type="Gene3D" id="3.30.565.10">
    <property type="entry name" value="Histidine kinase-like ATPase, C-terminal domain"/>
    <property type="match status" value="1"/>
</dbReference>
<evidence type="ECO:0000256" key="5">
    <source>
        <dbReference type="ARBA" id="ARBA00022741"/>
    </source>
</evidence>
<evidence type="ECO:0000256" key="2">
    <source>
        <dbReference type="ARBA" id="ARBA00012438"/>
    </source>
</evidence>
<dbReference type="GO" id="GO:0005524">
    <property type="term" value="F:ATP binding"/>
    <property type="evidence" value="ECO:0007669"/>
    <property type="project" value="UniProtKB-KW"/>
</dbReference>